<comment type="caution">
    <text evidence="3">The sequence shown here is derived from an EMBL/GenBank/DDBJ whole genome shotgun (WGS) entry which is preliminary data.</text>
</comment>
<dbReference type="Proteomes" id="UP001500466">
    <property type="component" value="Unassembled WGS sequence"/>
</dbReference>
<evidence type="ECO:0000256" key="1">
    <source>
        <dbReference type="SAM" id="SignalP"/>
    </source>
</evidence>
<protein>
    <recommendedName>
        <fullName evidence="2">DUF4232 domain-containing protein</fullName>
    </recommendedName>
</protein>
<keyword evidence="1" id="KW-0732">Signal</keyword>
<accession>A0ABP9HCT0</accession>
<feature type="chain" id="PRO_5045825623" description="DUF4232 domain-containing protein" evidence="1">
    <location>
        <begin position="47"/>
        <end position="195"/>
    </location>
</feature>
<name>A0ABP9HCT0_9ACTN</name>
<keyword evidence="4" id="KW-1185">Reference proteome</keyword>
<proteinExistence type="predicted"/>
<feature type="signal peptide" evidence="1">
    <location>
        <begin position="1"/>
        <end position="46"/>
    </location>
</feature>
<feature type="domain" description="DUF4232" evidence="2">
    <location>
        <begin position="59"/>
        <end position="169"/>
    </location>
</feature>
<gene>
    <name evidence="3" type="ORF">GCM10023205_35630</name>
</gene>
<dbReference type="Pfam" id="PF14016">
    <property type="entry name" value="DUF4232"/>
    <property type="match status" value="1"/>
</dbReference>
<evidence type="ECO:0000313" key="4">
    <source>
        <dbReference type="Proteomes" id="UP001500466"/>
    </source>
</evidence>
<organism evidence="3 4">
    <name type="scientific">Yinghuangia aomiensis</name>
    <dbReference type="NCBI Taxonomy" id="676205"/>
    <lineage>
        <taxon>Bacteria</taxon>
        <taxon>Bacillati</taxon>
        <taxon>Actinomycetota</taxon>
        <taxon>Actinomycetes</taxon>
        <taxon>Kitasatosporales</taxon>
        <taxon>Streptomycetaceae</taxon>
        <taxon>Yinghuangia</taxon>
    </lineage>
</organism>
<evidence type="ECO:0000259" key="2">
    <source>
        <dbReference type="Pfam" id="PF14016"/>
    </source>
</evidence>
<reference evidence="4" key="1">
    <citation type="journal article" date="2019" name="Int. J. Syst. Evol. Microbiol.">
        <title>The Global Catalogue of Microorganisms (GCM) 10K type strain sequencing project: providing services to taxonomists for standard genome sequencing and annotation.</title>
        <authorList>
            <consortium name="The Broad Institute Genomics Platform"/>
            <consortium name="The Broad Institute Genome Sequencing Center for Infectious Disease"/>
            <person name="Wu L."/>
            <person name="Ma J."/>
        </authorList>
    </citation>
    <scope>NUCLEOTIDE SEQUENCE [LARGE SCALE GENOMIC DNA]</scope>
    <source>
        <strain evidence="4">JCM 17986</strain>
    </source>
</reference>
<sequence>MLLSRSGGSAGEALGGVRCGYGHVMRTATALPLIPLLLLAAAPATAATAAPGHAGAPPCAPEDLVVEAHELPPIAQAVVLVHVTNTSDAACTVDRFPTVTFGDLDGSARPEPPASSVPYAINAHGDIYAAVRTDDGSGNTRYVPTLTVSADPAHPGTTFTAAEIGAPTPGIPVYDPITTWWFGTPDDAIAALPPR</sequence>
<dbReference type="EMBL" id="BAABHS010000011">
    <property type="protein sequence ID" value="GAA4967558.1"/>
    <property type="molecule type" value="Genomic_DNA"/>
</dbReference>
<dbReference type="InterPro" id="IPR025326">
    <property type="entry name" value="DUF4232"/>
</dbReference>
<evidence type="ECO:0000313" key="3">
    <source>
        <dbReference type="EMBL" id="GAA4967558.1"/>
    </source>
</evidence>